<organism evidence="3 4">
    <name type="scientific">Linnemannia exigua</name>
    <dbReference type="NCBI Taxonomy" id="604196"/>
    <lineage>
        <taxon>Eukaryota</taxon>
        <taxon>Fungi</taxon>
        <taxon>Fungi incertae sedis</taxon>
        <taxon>Mucoromycota</taxon>
        <taxon>Mortierellomycotina</taxon>
        <taxon>Mortierellomycetes</taxon>
        <taxon>Mortierellales</taxon>
        <taxon>Mortierellaceae</taxon>
        <taxon>Linnemannia</taxon>
    </lineage>
</organism>
<feature type="compositionally biased region" description="Polar residues" evidence="1">
    <location>
        <begin position="139"/>
        <end position="153"/>
    </location>
</feature>
<proteinExistence type="predicted"/>
<keyword evidence="4" id="KW-1185">Reference proteome</keyword>
<feature type="domain" description="BRCT" evidence="2">
    <location>
        <begin position="1"/>
        <end position="26"/>
    </location>
</feature>
<sequence>MKILRPDWIEDSIRGQKRLSLKRYKSVFPALARFNSGEHGNMAVGMDAYNSTNVISLDRSWQLHQPEPGMKDLSVTPSSGGASHTPFATQGSVNEIRTSPTFRQSLSVSATSTSIRRSVTPTPGSAPRSVTPAPRSAPRSVTSTPGSAPRSTIATPRSAPSSVAATPSSIPRAIPVTPGSVPTIALSKSDSEKPYDEDDDEPGEDKERNDIADVDDREEPVFSSPGISWQPSRSNYESLKQEQMSNNSMESIEILVESASPATRSDIVEVTPQTSATKKRRRLPKSLLRSEREPARTHDSQVSEDFFASS</sequence>
<feature type="compositionally biased region" description="Polar residues" evidence="1">
    <location>
        <begin position="225"/>
        <end position="250"/>
    </location>
</feature>
<evidence type="ECO:0000313" key="4">
    <source>
        <dbReference type="Proteomes" id="UP001194580"/>
    </source>
</evidence>
<protein>
    <recommendedName>
        <fullName evidence="2">BRCT domain-containing protein</fullName>
    </recommendedName>
</protein>
<feature type="compositionally biased region" description="Acidic residues" evidence="1">
    <location>
        <begin position="195"/>
        <end position="204"/>
    </location>
</feature>
<dbReference type="Proteomes" id="UP001194580">
    <property type="component" value="Unassembled WGS sequence"/>
</dbReference>
<feature type="compositionally biased region" description="Low complexity" evidence="1">
    <location>
        <begin position="154"/>
        <end position="171"/>
    </location>
</feature>
<evidence type="ECO:0000259" key="2">
    <source>
        <dbReference type="PROSITE" id="PS50172"/>
    </source>
</evidence>
<feature type="region of interest" description="Disordered" evidence="1">
    <location>
        <begin position="65"/>
        <end position="310"/>
    </location>
</feature>
<accession>A0AAD4DGZ6</accession>
<dbReference type="AlphaFoldDB" id="A0AAD4DGZ6"/>
<evidence type="ECO:0000313" key="3">
    <source>
        <dbReference type="EMBL" id="KAG0276291.1"/>
    </source>
</evidence>
<evidence type="ECO:0000256" key="1">
    <source>
        <dbReference type="SAM" id="MobiDB-lite"/>
    </source>
</evidence>
<dbReference type="PROSITE" id="PS50172">
    <property type="entry name" value="BRCT"/>
    <property type="match status" value="1"/>
</dbReference>
<dbReference type="InterPro" id="IPR001357">
    <property type="entry name" value="BRCT_dom"/>
</dbReference>
<comment type="caution">
    <text evidence="3">The sequence shown here is derived from an EMBL/GenBank/DDBJ whole genome shotgun (WGS) entry which is preliminary data.</text>
</comment>
<feature type="compositionally biased region" description="Basic and acidic residues" evidence="1">
    <location>
        <begin position="288"/>
        <end position="301"/>
    </location>
</feature>
<reference evidence="3" key="1">
    <citation type="journal article" date="2020" name="Fungal Divers.">
        <title>Resolving the Mortierellaceae phylogeny through synthesis of multi-gene phylogenetics and phylogenomics.</title>
        <authorList>
            <person name="Vandepol N."/>
            <person name="Liber J."/>
            <person name="Desiro A."/>
            <person name="Na H."/>
            <person name="Kennedy M."/>
            <person name="Barry K."/>
            <person name="Grigoriev I.V."/>
            <person name="Miller A.N."/>
            <person name="O'Donnell K."/>
            <person name="Stajich J.E."/>
            <person name="Bonito G."/>
        </authorList>
    </citation>
    <scope>NUCLEOTIDE SEQUENCE</scope>
    <source>
        <strain evidence="3">NRRL 28262</strain>
    </source>
</reference>
<name>A0AAD4DGZ6_9FUNG</name>
<dbReference type="EMBL" id="JAAAIL010000386">
    <property type="protein sequence ID" value="KAG0276291.1"/>
    <property type="molecule type" value="Genomic_DNA"/>
</dbReference>
<gene>
    <name evidence="3" type="ORF">BGZ95_007741</name>
</gene>
<feature type="compositionally biased region" description="Polar residues" evidence="1">
    <location>
        <begin position="75"/>
        <end position="123"/>
    </location>
</feature>